<dbReference type="Proteomes" id="UP000007799">
    <property type="component" value="Unassembled WGS sequence"/>
</dbReference>
<comment type="subcellular location">
    <subcellularLocation>
        <location evidence="1">Secreted</location>
    </subcellularLocation>
</comment>
<keyword evidence="4" id="KW-1015">Disulfide bond</keyword>
<evidence type="ECO:0000256" key="3">
    <source>
        <dbReference type="ARBA" id="ARBA00022525"/>
    </source>
</evidence>
<evidence type="ECO:0000256" key="1">
    <source>
        <dbReference type="ARBA" id="ARBA00004613"/>
    </source>
</evidence>
<dbReference type="OrthoDB" id="5975249at2759"/>
<dbReference type="GO" id="GO:0031012">
    <property type="term" value="C:extracellular matrix"/>
    <property type="evidence" value="ECO:0007669"/>
    <property type="project" value="TreeGrafter"/>
</dbReference>
<feature type="chain" id="PRO_5003287383" description="GON domain-containing protein" evidence="5">
    <location>
        <begin position="26"/>
        <end position="386"/>
    </location>
</feature>
<dbReference type="GO" id="GO:0005615">
    <property type="term" value="C:extracellular space"/>
    <property type="evidence" value="ECO:0007669"/>
    <property type="project" value="TreeGrafter"/>
</dbReference>
<dbReference type="AlphaFoldDB" id="F2UDB6"/>
<accession>F2UDB6</accession>
<reference evidence="6" key="1">
    <citation type="submission" date="2009-08" db="EMBL/GenBank/DDBJ databases">
        <title>Annotation of Salpingoeca rosetta.</title>
        <authorList>
            <consortium name="The Broad Institute Genome Sequencing Platform"/>
            <person name="Russ C."/>
            <person name="Cuomo C."/>
            <person name="Burger G."/>
            <person name="Gray M.W."/>
            <person name="Holland P.W.H."/>
            <person name="King N."/>
            <person name="Lang F.B.F."/>
            <person name="Roger A.J."/>
            <person name="Ruiz-Trillo I."/>
            <person name="Young S.K."/>
            <person name="Zeng Q."/>
            <person name="Gargeya S."/>
            <person name="Alvarado L."/>
            <person name="Berlin A."/>
            <person name="Chapman S.B."/>
            <person name="Chen Z."/>
            <person name="Freedman E."/>
            <person name="Gellesch M."/>
            <person name="Goldberg J."/>
            <person name="Griggs A."/>
            <person name="Gujja S."/>
            <person name="Heilman E."/>
            <person name="Heiman D."/>
            <person name="Howarth C."/>
            <person name="Mehta T."/>
            <person name="Neiman D."/>
            <person name="Pearson M."/>
            <person name="Roberts A."/>
            <person name="Saif S."/>
            <person name="Shea T."/>
            <person name="Shenoy N."/>
            <person name="Sisk P."/>
            <person name="Stolte C."/>
            <person name="Sykes S."/>
            <person name="White J."/>
            <person name="Yandava C."/>
            <person name="Haas B."/>
            <person name="Nusbaum C."/>
            <person name="Birren B."/>
        </authorList>
    </citation>
    <scope>NUCLEOTIDE SEQUENCE [LARGE SCALE GENOMIC DNA]</scope>
    <source>
        <strain evidence="6">ATCC 50818</strain>
    </source>
</reference>
<dbReference type="Pfam" id="PF14704">
    <property type="entry name" value="DERM"/>
    <property type="match status" value="2"/>
</dbReference>
<protein>
    <recommendedName>
        <fullName evidence="8">GON domain-containing protein</fullName>
    </recommendedName>
</protein>
<dbReference type="InterPro" id="IPR026645">
    <property type="entry name" value="Dermatopontin"/>
</dbReference>
<evidence type="ECO:0000256" key="2">
    <source>
        <dbReference type="ARBA" id="ARBA00008712"/>
    </source>
</evidence>
<keyword evidence="7" id="KW-1185">Reference proteome</keyword>
<sequence>MMAHTSWPCLCLAQWAVLIAALAAAFTSAPAAAWVNNFDATFDYSCSAFVGVTSEHSNLNEDRRWSFTCDTLGAGSSTPTTFFTGYYSEGYYDQAITYSCGTDLFLNRLQSQHSNNYEDRIFAFGCASAPGAKLFGCTYTGYLNGMDGLLNFNAASNQVLAGLSSYHDSGPEDRVWRVRYCEVGCDLDGNYINDATNPRQCTALTTATLGSDIDFENAAEETFASECPDFQAMKIFYSEYDSATQDRLFQLGCSAIADGGSFPRNAWSSATYGNLQAFFDFTCPPNTFVTGMRSQFISSSLDRAYSFQCSSAPNTDVSTTTCITTTRNSLYATVDVFVNETYAITGVNALYDTSGNVDRQFSLTACQLECHTGFRLDIDGVCRVGC</sequence>
<keyword evidence="3" id="KW-0964">Secreted</keyword>
<evidence type="ECO:0000313" key="7">
    <source>
        <dbReference type="Proteomes" id="UP000007799"/>
    </source>
</evidence>
<dbReference type="EMBL" id="GL832969">
    <property type="protein sequence ID" value="EGD74611.1"/>
    <property type="molecule type" value="Genomic_DNA"/>
</dbReference>
<dbReference type="PANTHER" id="PTHR15040:SF1">
    <property type="entry name" value="DERMATOPONTIN-LIKE ISOFORM X1"/>
    <property type="match status" value="1"/>
</dbReference>
<dbReference type="GO" id="GO:0030199">
    <property type="term" value="P:collagen fibril organization"/>
    <property type="evidence" value="ECO:0007669"/>
    <property type="project" value="TreeGrafter"/>
</dbReference>
<dbReference type="InParanoid" id="F2UDB6"/>
<name>F2UDB6_SALR5</name>
<dbReference type="KEGG" id="sre:PTSG_05975"/>
<evidence type="ECO:0000313" key="6">
    <source>
        <dbReference type="EMBL" id="EGD74611.1"/>
    </source>
</evidence>
<proteinExistence type="inferred from homology"/>
<organism evidence="7">
    <name type="scientific">Salpingoeca rosetta (strain ATCC 50818 / BSB-021)</name>
    <dbReference type="NCBI Taxonomy" id="946362"/>
    <lineage>
        <taxon>Eukaryota</taxon>
        <taxon>Choanoflagellata</taxon>
        <taxon>Craspedida</taxon>
        <taxon>Salpingoecidae</taxon>
        <taxon>Salpingoeca</taxon>
    </lineage>
</organism>
<gene>
    <name evidence="6" type="ORF">PTSG_05975</name>
</gene>
<comment type="similarity">
    <text evidence="2">Belongs to the dermatopontin family.</text>
</comment>
<dbReference type="RefSeq" id="XP_004992868.1">
    <property type="nucleotide sequence ID" value="XM_004992811.1"/>
</dbReference>
<evidence type="ECO:0008006" key="8">
    <source>
        <dbReference type="Google" id="ProtNLM"/>
    </source>
</evidence>
<feature type="signal peptide" evidence="5">
    <location>
        <begin position="1"/>
        <end position="25"/>
    </location>
</feature>
<evidence type="ECO:0000256" key="4">
    <source>
        <dbReference type="ARBA" id="ARBA00023157"/>
    </source>
</evidence>
<keyword evidence="5" id="KW-0732">Signal</keyword>
<dbReference type="GeneID" id="16073441"/>
<evidence type="ECO:0000256" key="5">
    <source>
        <dbReference type="SAM" id="SignalP"/>
    </source>
</evidence>
<dbReference type="PANTHER" id="PTHR15040">
    <property type="entry name" value="DERMATOPONTIN-RELATED"/>
    <property type="match status" value="1"/>
</dbReference>